<comment type="catalytic activity">
    <reaction evidence="1">
        <text>Hydrolysis of DNA containing ring-opened 7-methylguanine residues, releasing 2,6-diamino-4-hydroxy-5-(N-methyl)formamidopyrimidine.</text>
        <dbReference type="EC" id="3.2.2.23"/>
    </reaction>
</comment>
<dbReference type="EC" id="4.2.99.18" evidence="5"/>
<keyword evidence="7" id="KW-0479">Metal-binding</keyword>
<dbReference type="InterPro" id="IPR035937">
    <property type="entry name" value="FPG_N"/>
</dbReference>
<evidence type="ECO:0000256" key="6">
    <source>
        <dbReference type="ARBA" id="ARBA00016240"/>
    </source>
</evidence>
<evidence type="ECO:0000256" key="11">
    <source>
        <dbReference type="ARBA" id="ARBA00022833"/>
    </source>
</evidence>
<dbReference type="SMART" id="SM00898">
    <property type="entry name" value="Fapy_DNA_glyco"/>
    <property type="match status" value="1"/>
</dbReference>
<evidence type="ECO:0000256" key="5">
    <source>
        <dbReference type="ARBA" id="ARBA00012720"/>
    </source>
</evidence>
<evidence type="ECO:0000259" key="19">
    <source>
        <dbReference type="PROSITE" id="PS51066"/>
    </source>
</evidence>
<dbReference type="InterPro" id="IPR012319">
    <property type="entry name" value="FPG_cat"/>
</dbReference>
<evidence type="ECO:0000256" key="8">
    <source>
        <dbReference type="ARBA" id="ARBA00022763"/>
    </source>
</evidence>
<keyword evidence="15" id="KW-0511">Multifunctional enzyme</keyword>
<comment type="caution">
    <text evidence="21">The sequence shown here is derived from an EMBL/GenBank/DDBJ whole genome shotgun (WGS) entry which is preliminary data.</text>
</comment>
<accession>A0ABS4GTN0</accession>
<dbReference type="SUPFAM" id="SSF46946">
    <property type="entry name" value="S13-like H2TH domain"/>
    <property type="match status" value="1"/>
</dbReference>
<dbReference type="Gene3D" id="3.20.190.10">
    <property type="entry name" value="MutM-like, N-terminal"/>
    <property type="match status" value="1"/>
</dbReference>
<dbReference type="EC" id="3.2.2.23" evidence="4"/>
<protein>
    <recommendedName>
        <fullName evidence="6">Formamidopyrimidine-DNA glycosylase</fullName>
        <ecNumber evidence="4">3.2.2.23</ecNumber>
        <ecNumber evidence="5">4.2.99.18</ecNumber>
    </recommendedName>
    <alternativeName>
        <fullName evidence="17">DNA-(apurinic or apyrimidinic site) lyase MutM</fullName>
    </alternativeName>
</protein>
<dbReference type="Pfam" id="PF06827">
    <property type="entry name" value="zf-FPG_IleRS"/>
    <property type="match status" value="1"/>
</dbReference>
<dbReference type="RefSeq" id="WP_209811648.1">
    <property type="nucleotide sequence ID" value="NZ_JAGGKT010000012.1"/>
</dbReference>
<dbReference type="SMART" id="SM01232">
    <property type="entry name" value="H2TH"/>
    <property type="match status" value="1"/>
</dbReference>
<name>A0ABS4GTN0_9BACL</name>
<comment type="cofactor">
    <cofactor evidence="2">
        <name>Zn(2+)</name>
        <dbReference type="ChEBI" id="CHEBI:29105"/>
    </cofactor>
</comment>
<keyword evidence="13" id="KW-0234">DNA repair</keyword>
<evidence type="ECO:0000256" key="15">
    <source>
        <dbReference type="ARBA" id="ARBA00023268"/>
    </source>
</evidence>
<evidence type="ECO:0000256" key="16">
    <source>
        <dbReference type="ARBA" id="ARBA00023295"/>
    </source>
</evidence>
<evidence type="ECO:0000256" key="2">
    <source>
        <dbReference type="ARBA" id="ARBA00001947"/>
    </source>
</evidence>
<evidence type="ECO:0000259" key="20">
    <source>
        <dbReference type="PROSITE" id="PS51068"/>
    </source>
</evidence>
<dbReference type="GO" id="GO:0140078">
    <property type="term" value="F:class I DNA-(apurinic or apyrimidinic site) endonuclease activity"/>
    <property type="evidence" value="ECO:0007669"/>
    <property type="project" value="UniProtKB-EC"/>
</dbReference>
<evidence type="ECO:0000256" key="7">
    <source>
        <dbReference type="ARBA" id="ARBA00022723"/>
    </source>
</evidence>
<keyword evidence="11" id="KW-0862">Zinc</keyword>
<organism evidence="21 22">
    <name type="scientific">Ammoniphilus resinae</name>
    <dbReference type="NCBI Taxonomy" id="861532"/>
    <lineage>
        <taxon>Bacteria</taxon>
        <taxon>Bacillati</taxon>
        <taxon>Bacillota</taxon>
        <taxon>Bacilli</taxon>
        <taxon>Bacillales</taxon>
        <taxon>Paenibacillaceae</taxon>
        <taxon>Aneurinibacillus group</taxon>
        <taxon>Ammoniphilus</taxon>
    </lineage>
</organism>
<evidence type="ECO:0000256" key="17">
    <source>
        <dbReference type="ARBA" id="ARBA00030638"/>
    </source>
</evidence>
<evidence type="ECO:0000256" key="3">
    <source>
        <dbReference type="ARBA" id="ARBA00009409"/>
    </source>
</evidence>
<evidence type="ECO:0000256" key="18">
    <source>
        <dbReference type="PROSITE-ProRule" id="PRU00391"/>
    </source>
</evidence>
<evidence type="ECO:0000256" key="14">
    <source>
        <dbReference type="ARBA" id="ARBA00023239"/>
    </source>
</evidence>
<dbReference type="PANTHER" id="PTHR22993:SF9">
    <property type="entry name" value="FORMAMIDOPYRIMIDINE-DNA GLYCOSYLASE"/>
    <property type="match status" value="1"/>
</dbReference>
<keyword evidence="22" id="KW-1185">Reference proteome</keyword>
<keyword evidence="10 21" id="KW-0378">Hydrolase</keyword>
<evidence type="ECO:0000256" key="10">
    <source>
        <dbReference type="ARBA" id="ARBA00022801"/>
    </source>
</evidence>
<gene>
    <name evidence="21" type="ORF">J2Z37_003645</name>
</gene>
<dbReference type="EMBL" id="JAGGKT010000012">
    <property type="protein sequence ID" value="MBP1933632.1"/>
    <property type="molecule type" value="Genomic_DNA"/>
</dbReference>
<evidence type="ECO:0000256" key="13">
    <source>
        <dbReference type="ARBA" id="ARBA00023204"/>
    </source>
</evidence>
<reference evidence="21 22" key="1">
    <citation type="submission" date="2021-03" db="EMBL/GenBank/DDBJ databases">
        <title>Genomic Encyclopedia of Type Strains, Phase IV (KMG-IV): sequencing the most valuable type-strain genomes for metagenomic binning, comparative biology and taxonomic classification.</title>
        <authorList>
            <person name="Goeker M."/>
        </authorList>
    </citation>
    <scope>NUCLEOTIDE SEQUENCE [LARGE SCALE GENOMIC DNA]</scope>
    <source>
        <strain evidence="21 22">DSM 24738</strain>
    </source>
</reference>
<feature type="domain" description="FPG-type" evidence="19">
    <location>
        <begin position="235"/>
        <end position="269"/>
    </location>
</feature>
<dbReference type="GO" id="GO:0008534">
    <property type="term" value="F:oxidized purine nucleobase lesion DNA N-glycosylase activity"/>
    <property type="evidence" value="ECO:0007669"/>
    <property type="project" value="UniProtKB-EC"/>
</dbReference>
<dbReference type="Pfam" id="PF06831">
    <property type="entry name" value="H2TH"/>
    <property type="match status" value="1"/>
</dbReference>
<evidence type="ECO:0000313" key="21">
    <source>
        <dbReference type="EMBL" id="MBP1933632.1"/>
    </source>
</evidence>
<dbReference type="Gene3D" id="1.10.8.50">
    <property type="match status" value="1"/>
</dbReference>
<keyword evidence="9 18" id="KW-0863">Zinc-finger</keyword>
<dbReference type="PROSITE" id="PS51066">
    <property type="entry name" value="ZF_FPG_2"/>
    <property type="match status" value="1"/>
</dbReference>
<keyword evidence="12" id="KW-0238">DNA-binding</keyword>
<dbReference type="InterPro" id="IPR000214">
    <property type="entry name" value="Znf_DNA_glyclase/AP_lyase"/>
</dbReference>
<evidence type="ECO:0000256" key="1">
    <source>
        <dbReference type="ARBA" id="ARBA00001668"/>
    </source>
</evidence>
<comment type="similarity">
    <text evidence="3">Belongs to the FPG family.</text>
</comment>
<sequence>MPELPEMENYRRLLSDKLLGRRIVGITIHREKSINMPVESFTGLTKGQTIQRIGRRGKQIIFYLGNERVLLLHLMLGGWMYLGTEEDQPERTFQVILDFGDVSLYFIGLRLGYLHLLSQEQLEEVLSNLGPEPDSPLFTSGMFSDRLRKKRGMLKPVLVDQKVMAGIGNCYSDEICFEAHLLPMRKCQDLTDAELLELYRATRLVLGQATEMGGYMENPLFQGDRRTGSYDEQCKVYDRGGEPCLRCGTPITKDEITSRKTFYCQVCQH</sequence>
<proteinExistence type="inferred from homology"/>
<dbReference type="SUPFAM" id="SSF57716">
    <property type="entry name" value="Glucocorticoid receptor-like (DNA-binding domain)"/>
    <property type="match status" value="1"/>
</dbReference>
<keyword evidence="8" id="KW-0227">DNA damage</keyword>
<evidence type="ECO:0000256" key="9">
    <source>
        <dbReference type="ARBA" id="ARBA00022771"/>
    </source>
</evidence>
<dbReference type="PROSITE" id="PS51068">
    <property type="entry name" value="FPG_CAT"/>
    <property type="match status" value="1"/>
</dbReference>
<feature type="domain" description="Formamidopyrimidine-DNA glycosylase catalytic" evidence="20">
    <location>
        <begin position="2"/>
        <end position="100"/>
    </location>
</feature>
<dbReference type="SUPFAM" id="SSF81624">
    <property type="entry name" value="N-terminal domain of MutM-like DNA repair proteins"/>
    <property type="match status" value="1"/>
</dbReference>
<keyword evidence="14 21" id="KW-0456">Lyase</keyword>
<evidence type="ECO:0000256" key="12">
    <source>
        <dbReference type="ARBA" id="ARBA00023125"/>
    </source>
</evidence>
<dbReference type="Proteomes" id="UP001519343">
    <property type="component" value="Unassembled WGS sequence"/>
</dbReference>
<dbReference type="PANTHER" id="PTHR22993">
    <property type="entry name" value="FORMAMIDOPYRIMIDINE-DNA GLYCOSYLASE"/>
    <property type="match status" value="1"/>
</dbReference>
<dbReference type="InterPro" id="IPR010979">
    <property type="entry name" value="Ribosomal_uS13-like_H2TH"/>
</dbReference>
<keyword evidence="16 21" id="KW-0326">Glycosidase</keyword>
<evidence type="ECO:0000256" key="4">
    <source>
        <dbReference type="ARBA" id="ARBA00012024"/>
    </source>
</evidence>
<dbReference type="InterPro" id="IPR015886">
    <property type="entry name" value="H2TH_FPG"/>
</dbReference>
<dbReference type="InterPro" id="IPR010663">
    <property type="entry name" value="Znf_FPG/IleRS"/>
</dbReference>
<evidence type="ECO:0000313" key="22">
    <source>
        <dbReference type="Proteomes" id="UP001519343"/>
    </source>
</evidence>
<dbReference type="Pfam" id="PF01149">
    <property type="entry name" value="Fapy_DNA_glyco"/>
    <property type="match status" value="1"/>
</dbReference>